<evidence type="ECO:0000313" key="4">
    <source>
        <dbReference type="Proteomes" id="UP000095009"/>
    </source>
</evidence>
<comment type="similarity">
    <text evidence="1">Belongs to the sel-1 family.</text>
</comment>
<dbReference type="SMART" id="SM00671">
    <property type="entry name" value="SEL1"/>
    <property type="match status" value="9"/>
</dbReference>
<gene>
    <name evidence="3" type="ORF">NADFUDRAFT_48282</name>
</gene>
<dbReference type="InterPro" id="IPR006597">
    <property type="entry name" value="Sel1-like"/>
</dbReference>
<reference evidence="3 4" key="1">
    <citation type="journal article" date="2016" name="Proc. Natl. Acad. Sci. U.S.A.">
        <title>Comparative genomics of biotechnologically important yeasts.</title>
        <authorList>
            <person name="Riley R."/>
            <person name="Haridas S."/>
            <person name="Wolfe K.H."/>
            <person name="Lopes M.R."/>
            <person name="Hittinger C.T."/>
            <person name="Goeker M."/>
            <person name="Salamov A.A."/>
            <person name="Wisecaver J.H."/>
            <person name="Long T.M."/>
            <person name="Calvey C.H."/>
            <person name="Aerts A.L."/>
            <person name="Barry K.W."/>
            <person name="Choi C."/>
            <person name="Clum A."/>
            <person name="Coughlan A.Y."/>
            <person name="Deshpande S."/>
            <person name="Douglass A.P."/>
            <person name="Hanson S.J."/>
            <person name="Klenk H.-P."/>
            <person name="LaButti K.M."/>
            <person name="Lapidus A."/>
            <person name="Lindquist E.A."/>
            <person name="Lipzen A.M."/>
            <person name="Meier-Kolthoff J.P."/>
            <person name="Ohm R.A."/>
            <person name="Otillar R.P."/>
            <person name="Pangilinan J.L."/>
            <person name="Peng Y."/>
            <person name="Rokas A."/>
            <person name="Rosa C.A."/>
            <person name="Scheuner C."/>
            <person name="Sibirny A.A."/>
            <person name="Slot J.C."/>
            <person name="Stielow J.B."/>
            <person name="Sun H."/>
            <person name="Kurtzman C.P."/>
            <person name="Blackwell M."/>
            <person name="Grigoriev I.V."/>
            <person name="Jeffries T.W."/>
        </authorList>
    </citation>
    <scope>NUCLEOTIDE SEQUENCE [LARGE SCALE GENOMIC DNA]</scope>
    <source>
        <strain evidence="3 4">DSM 6958</strain>
    </source>
</reference>
<dbReference type="Pfam" id="PF08238">
    <property type="entry name" value="Sel1"/>
    <property type="match status" value="10"/>
</dbReference>
<dbReference type="GO" id="GO:0036503">
    <property type="term" value="P:ERAD pathway"/>
    <property type="evidence" value="ECO:0007669"/>
    <property type="project" value="TreeGrafter"/>
</dbReference>
<dbReference type="OrthoDB" id="27934at2759"/>
<keyword evidence="4" id="KW-1185">Reference proteome</keyword>
<sequence length="823" mass="92025">MELLKASDLNSATSQPDSSIISVDVTPINIKSIIGYFKGKWGQFQQTIAYYLQDDELLDPAVIWGNTIKTSLNESTVEALDWLHLAANKNHRDSLTALAEISLYGNFSVPRNYLYSFECYQKLARAHGDTNAQFMLGFMYSTGLLGHIPQNQSKANLYYTFAAHGGDVRAQMAMGYRTSEGIAIARDLSQSLAFYRAAAGQSMVKHYEGSPLNMGHFISQVSYNIVDRGIYRTKPYGSYLVVKNEGSSRRTLVSKSTQDSLQYLEYLASEQGMPFASSILASTYYNGASDLEPDHEMALYYARRGAAQTWKPNGELVAEDLSKDAQIYGSVCASILGQFYLRGEGGVKQDVHTAVEWFNRAATFDDMMALDYIGYILFHGIGDIPTNYTKARSYLTTAVKLGYGPAHFHLAELLLATGTEQDYTLAITHLQTAGSKGVVDAWYLLANIYYDNSLPQIDNFISAEQAVNFYKTVSLTTNQYNHLAAWSYHLYHEGQKEVALIGFLMDAEQGYAVGQYNAAYLLDIDNRTIWNRFFKSVVNKALNLPIISSLVSISAKDGAIKAETLRQSALTYYTRSAHQGFYDSYVRLGDLYLSAHNETLAAACYTMASDRGNGMAHWNLGYMYEHGIGFAKDYHLAKRFYDTVLLVDPQAYLPVYLALKRLWLTVKWRKFQGLFSKSSTMSSAETVSKPAPFLTNTRSYSDIFAQLDGYDPANEDYIDQALSAPTLGFYESVVAFYHKWLQMSYDPPVESNQGQEIATGGGDITAENSGNTMKDEDDIDEDNYDSEMGLSDYIFLGLLVILIVWVGIRRYLDGPPEEVIPHD</sequence>
<dbReference type="InterPro" id="IPR011990">
    <property type="entry name" value="TPR-like_helical_dom_sf"/>
</dbReference>
<dbReference type="PANTHER" id="PTHR11102">
    <property type="entry name" value="SEL-1-LIKE PROTEIN"/>
    <property type="match status" value="1"/>
</dbReference>
<dbReference type="AlphaFoldDB" id="A0A1E3PCW6"/>
<dbReference type="EMBL" id="KV454416">
    <property type="protein sequence ID" value="ODQ63054.1"/>
    <property type="molecule type" value="Genomic_DNA"/>
</dbReference>
<dbReference type="GO" id="GO:0005789">
    <property type="term" value="C:endoplasmic reticulum membrane"/>
    <property type="evidence" value="ECO:0007669"/>
    <property type="project" value="TreeGrafter"/>
</dbReference>
<dbReference type="InterPro" id="IPR050767">
    <property type="entry name" value="Sel1_AlgK"/>
</dbReference>
<proteinExistence type="inferred from homology"/>
<dbReference type="Proteomes" id="UP000095009">
    <property type="component" value="Unassembled WGS sequence"/>
</dbReference>
<organism evidence="3 4">
    <name type="scientific">Nadsonia fulvescens var. elongata DSM 6958</name>
    <dbReference type="NCBI Taxonomy" id="857566"/>
    <lineage>
        <taxon>Eukaryota</taxon>
        <taxon>Fungi</taxon>
        <taxon>Dikarya</taxon>
        <taxon>Ascomycota</taxon>
        <taxon>Saccharomycotina</taxon>
        <taxon>Dipodascomycetes</taxon>
        <taxon>Dipodascales</taxon>
        <taxon>Dipodascales incertae sedis</taxon>
        <taxon>Nadsonia</taxon>
    </lineage>
</organism>
<dbReference type="STRING" id="857566.A0A1E3PCW6"/>
<dbReference type="Gene3D" id="1.25.40.10">
    <property type="entry name" value="Tetratricopeptide repeat domain"/>
    <property type="match status" value="2"/>
</dbReference>
<accession>A0A1E3PCW6</accession>
<evidence type="ECO:0000256" key="1">
    <source>
        <dbReference type="ARBA" id="ARBA00038101"/>
    </source>
</evidence>
<feature type="region of interest" description="Disordered" evidence="2">
    <location>
        <begin position="751"/>
        <end position="778"/>
    </location>
</feature>
<dbReference type="SUPFAM" id="SSF81901">
    <property type="entry name" value="HCP-like"/>
    <property type="match status" value="3"/>
</dbReference>
<evidence type="ECO:0000313" key="3">
    <source>
        <dbReference type="EMBL" id="ODQ63054.1"/>
    </source>
</evidence>
<dbReference type="PANTHER" id="PTHR11102:SF147">
    <property type="entry name" value="SEL1L ADAPTOR SUBUNIT OF ERAD E3 UBIQUITIN LIGASE"/>
    <property type="match status" value="1"/>
</dbReference>
<protein>
    <submittedName>
        <fullName evidence="3">HCP-like protein</fullName>
    </submittedName>
</protein>
<evidence type="ECO:0000256" key="2">
    <source>
        <dbReference type="SAM" id="MobiDB-lite"/>
    </source>
</evidence>
<name>A0A1E3PCW6_9ASCO</name>